<keyword evidence="2" id="KW-1185">Reference proteome</keyword>
<reference evidence="1 2" key="1">
    <citation type="submission" date="2019-01" db="EMBL/GenBank/DDBJ databases">
        <title>Draft genome sequences of three monokaryotic isolates of the white-rot basidiomycete fungus Dichomitus squalens.</title>
        <authorList>
            <consortium name="DOE Joint Genome Institute"/>
            <person name="Lopez S.C."/>
            <person name="Andreopoulos B."/>
            <person name="Pangilinan J."/>
            <person name="Lipzen A."/>
            <person name="Riley R."/>
            <person name="Ahrendt S."/>
            <person name="Ng V."/>
            <person name="Barry K."/>
            <person name="Daum C."/>
            <person name="Grigoriev I.V."/>
            <person name="Hilden K.S."/>
            <person name="Makela M.R."/>
            <person name="de Vries R.P."/>
        </authorList>
    </citation>
    <scope>NUCLEOTIDE SEQUENCE [LARGE SCALE GENOMIC DNA]</scope>
    <source>
        <strain evidence="1 2">CBS 464.89</strain>
    </source>
</reference>
<organism evidence="1 2">
    <name type="scientific">Dichomitus squalens</name>
    <dbReference type="NCBI Taxonomy" id="114155"/>
    <lineage>
        <taxon>Eukaryota</taxon>
        <taxon>Fungi</taxon>
        <taxon>Dikarya</taxon>
        <taxon>Basidiomycota</taxon>
        <taxon>Agaricomycotina</taxon>
        <taxon>Agaricomycetes</taxon>
        <taxon>Polyporales</taxon>
        <taxon>Polyporaceae</taxon>
        <taxon>Dichomitus</taxon>
    </lineage>
</organism>
<sequence>MLPLWTFDRRYLLVRCTNSLASCRFLLFGPSSTCAYRIRSRIQQPCCTRPSLCLVHSLWSEKARLTLPETIVFTRVCSIKGRM</sequence>
<dbReference type="AlphaFoldDB" id="A0A4Q9NRL2"/>
<accession>A0A4Q9NRL2</accession>
<gene>
    <name evidence="1" type="ORF">BD310DRAFT_923388</name>
</gene>
<name>A0A4Q9NRL2_9APHY</name>
<proteinExistence type="predicted"/>
<evidence type="ECO:0000313" key="2">
    <source>
        <dbReference type="Proteomes" id="UP000292082"/>
    </source>
</evidence>
<evidence type="ECO:0000313" key="1">
    <source>
        <dbReference type="EMBL" id="TBU60125.1"/>
    </source>
</evidence>
<dbReference type="Proteomes" id="UP000292082">
    <property type="component" value="Unassembled WGS sequence"/>
</dbReference>
<protein>
    <submittedName>
        <fullName evidence="1">Uncharacterized protein</fullName>
    </submittedName>
</protein>
<dbReference type="EMBL" id="ML145107">
    <property type="protein sequence ID" value="TBU60125.1"/>
    <property type="molecule type" value="Genomic_DNA"/>
</dbReference>